<dbReference type="AlphaFoldDB" id="A0A9Q1L2M5"/>
<keyword evidence="2" id="KW-1185">Reference proteome</keyword>
<evidence type="ECO:0000313" key="1">
    <source>
        <dbReference type="EMBL" id="KAJ8453369.1"/>
    </source>
</evidence>
<organism evidence="1 2">
    <name type="scientific">Carnegiea gigantea</name>
    <dbReference type="NCBI Taxonomy" id="171969"/>
    <lineage>
        <taxon>Eukaryota</taxon>
        <taxon>Viridiplantae</taxon>
        <taxon>Streptophyta</taxon>
        <taxon>Embryophyta</taxon>
        <taxon>Tracheophyta</taxon>
        <taxon>Spermatophyta</taxon>
        <taxon>Magnoliopsida</taxon>
        <taxon>eudicotyledons</taxon>
        <taxon>Gunneridae</taxon>
        <taxon>Pentapetalae</taxon>
        <taxon>Caryophyllales</taxon>
        <taxon>Cactineae</taxon>
        <taxon>Cactaceae</taxon>
        <taxon>Cactoideae</taxon>
        <taxon>Echinocereeae</taxon>
        <taxon>Carnegiea</taxon>
    </lineage>
</organism>
<proteinExistence type="predicted"/>
<accession>A0A9Q1L2M5</accession>
<reference evidence="1" key="1">
    <citation type="submission" date="2022-04" db="EMBL/GenBank/DDBJ databases">
        <title>Carnegiea gigantea Genome sequencing and assembly v2.</title>
        <authorList>
            <person name="Copetti D."/>
            <person name="Sanderson M.J."/>
            <person name="Burquez A."/>
            <person name="Wojciechowski M.F."/>
        </authorList>
    </citation>
    <scope>NUCLEOTIDE SEQUENCE</scope>
    <source>
        <strain evidence="1">SGP5-SGP5p</strain>
        <tissue evidence="1">Aerial part</tissue>
    </source>
</reference>
<protein>
    <submittedName>
        <fullName evidence="1">Uncharacterized protein</fullName>
    </submittedName>
</protein>
<evidence type="ECO:0000313" key="2">
    <source>
        <dbReference type="Proteomes" id="UP001153076"/>
    </source>
</evidence>
<gene>
    <name evidence="1" type="ORF">Cgig2_008253</name>
</gene>
<comment type="caution">
    <text evidence="1">The sequence shown here is derived from an EMBL/GenBank/DDBJ whole genome shotgun (WGS) entry which is preliminary data.</text>
</comment>
<dbReference type="Proteomes" id="UP001153076">
    <property type="component" value="Unassembled WGS sequence"/>
</dbReference>
<dbReference type="EMBL" id="JAKOGI010000001">
    <property type="protein sequence ID" value="KAJ8453369.1"/>
    <property type="molecule type" value="Genomic_DNA"/>
</dbReference>
<sequence>MFSYLVDHIFKIGTQNFEVLFLHRPLCAGVNESDREIMRLRLVGYDPVSNGMLGRFHYACAFGHATCSPEASGLREPLPLLPTARGVLFWRFYPFSKSALSWCISPSVVGVSEVAAVSVAAGEEAVRGLWLLEAKSFDLAIVKTREDILKIFKNGREKSLRMGGGVLRKFSPLLPEPIAMCQAYSARSLRSGGCESTSGVSNPASEGKDFAVWPPDALI</sequence>
<name>A0A9Q1L2M5_9CARY</name>